<organism evidence="3 4">
    <name type="scientific">Diplocloster agilis</name>
    <dbReference type="NCBI Taxonomy" id="2850323"/>
    <lineage>
        <taxon>Bacteria</taxon>
        <taxon>Bacillati</taxon>
        <taxon>Bacillota</taxon>
        <taxon>Clostridia</taxon>
        <taxon>Lachnospirales</taxon>
        <taxon>Lachnospiraceae</taxon>
        <taxon>Diplocloster</taxon>
    </lineage>
</organism>
<keyword evidence="1" id="KW-0175">Coiled coil</keyword>
<protein>
    <submittedName>
        <fullName evidence="3">Uncharacterized protein</fullName>
    </submittedName>
</protein>
<feature type="coiled-coil region" evidence="1">
    <location>
        <begin position="838"/>
        <end position="865"/>
    </location>
</feature>
<evidence type="ECO:0000256" key="2">
    <source>
        <dbReference type="SAM" id="MobiDB-lite"/>
    </source>
</evidence>
<feature type="region of interest" description="Disordered" evidence="2">
    <location>
        <begin position="1251"/>
        <end position="1281"/>
    </location>
</feature>
<sequence>MNSPIFRQQQDPITKESILQGVQVDSLIKTYKNLTNSGDVVSFSKWKEALPSDQLKNIISDVQLGKKNIQELSSYIDTYTSAASNLGTAIDFTTVKTTLLNSALNAGIYAAVTVAINLLVTAWDQFNVTVAEVQANIDNLNSKLGQLTNSRNALIEKRNISGLSASESAHLKALESEIKYNKELLELEEAKYYKNLVGTNISDNFDSGSIKKAIFDEVTPSLRNRDNFISLSTKANLDLSSLRSYEEEINYIKTNMEHLSKGSYEYTQQQTRLNYLYSEQAKTMKSLSGVYDQLNQKKNLFVNYADQINEAIVSGKLSGSSLKEAQERLAQVNGMIKVVDDLMKSSVDYVTESNASASTLASRFLNISENDFENNFSIQEREILATIVIPSNATEEEVKKAIAEAQEIANGNKIKLSFTEEENGAIDNYQSSISILQKALVKVKSRDLKPDEYIDLIQQFPSLQENTKDLDAALEELIDSQLTTLRDILGENISPELSDALSNMATDAKIDTDNITESLSSLKDAYSYLSENPGDLSSESISSLEDTFGSLSGYEGFLSVISDGTATIEEVQNAFNSLTNEYLNQQGILNDLDLANADYLAGKLTELGIANAYEVVLSSLGISEQEYAQIKAICNQQGIDFSNITYDEIQALLTEANVSDTAQQSLYYYALQKALSSENPLNTVEDINNIIQLITALGGATSALTGYKEAKESGNIFAETMYILPAIVEANTALDKAKKSLPQAPTVPMKLDFDAESFKKSATSANNTAQRIGDSVKNTTDTVKDAVAEAKKALDELMQKFDELGKGHDLRLSLFTDRDDKIQDSIKLLESQGNLVGKAFYEQLINSQNKQIQILTQKRSDLENYLNESVSSGKIEVGTEQWFKMTQAVEDTKDEIMKCTTNVEDFQNKINELHWKQFDKFIDRLEGLDSEISNITDILSKKDLVEEDTGEWTKEGLTSLAMYGEAYELAIFRAQQYSQEIQNLSEAYQRGEYSTLEYQEKLQELQDKQWDSIKASQAAKEGIIELNKTRVDAIKKGIEKEISATEELINKKKEALDIEKDAHDFQNTVAEKQEEIYKLQKQLNGLSADDSQEAAAKKKKIQSQLTDKQKELDEIYYDESVDQQKAALDTELENYKADQENKITLLEESLTNEEELIKTSLQTVQDNHTAVYDTLTQLGNEYGIKLSAAIINPWTESSGALADFTTLFDEKKSHFTTELGNLGKDFEALGNKADEAAQKILNMFNQIDQEYKPIDTSPSSSGSQADKSDKSNNSTGGGSKKKPKYKVFTILGNEVNTGENFQTLAEAVAWVTSATGKDYYKQNNYYVKKLAKGTRHASAGLALVNEQGTEAIFSKTPTGSFHLMNEGDQVFTKQQTDNLYRLSTAAPSLLLSAIASPALPGTGASLQQHANSPTNIDIKCPVYIQGSVDNQNIKKIQKQIDHSILKAVGQINQSMYKSGVRKV</sequence>
<accession>A0A949K221</accession>
<feature type="coiled-coil region" evidence="1">
    <location>
        <begin position="776"/>
        <end position="807"/>
    </location>
</feature>
<evidence type="ECO:0000313" key="4">
    <source>
        <dbReference type="Proteomes" id="UP000712157"/>
    </source>
</evidence>
<dbReference type="Proteomes" id="UP000712157">
    <property type="component" value="Unassembled WGS sequence"/>
</dbReference>
<keyword evidence="4" id="KW-1185">Reference proteome</keyword>
<dbReference type="EMBL" id="JAHQCW010000001">
    <property type="protein sequence ID" value="MBU9735066.1"/>
    <property type="molecule type" value="Genomic_DNA"/>
</dbReference>
<feature type="compositionally biased region" description="Polar residues" evidence="2">
    <location>
        <begin position="1256"/>
        <end position="1265"/>
    </location>
</feature>
<feature type="coiled-coil region" evidence="1">
    <location>
        <begin position="1035"/>
        <end position="1111"/>
    </location>
</feature>
<proteinExistence type="predicted"/>
<comment type="caution">
    <text evidence="3">The sequence shown here is derived from an EMBL/GenBank/DDBJ whole genome shotgun (WGS) entry which is preliminary data.</text>
</comment>
<evidence type="ECO:0000256" key="1">
    <source>
        <dbReference type="SAM" id="Coils"/>
    </source>
</evidence>
<name>A0A949K221_9FIRM</name>
<dbReference type="RefSeq" id="WP_238720281.1">
    <property type="nucleotide sequence ID" value="NZ_JAHQCW010000001.1"/>
</dbReference>
<reference evidence="3" key="1">
    <citation type="submission" date="2021-06" db="EMBL/GenBank/DDBJ databases">
        <title>Description of novel taxa of the family Lachnospiraceae.</title>
        <authorList>
            <person name="Chaplin A.V."/>
            <person name="Sokolova S.R."/>
            <person name="Pikina A.P."/>
            <person name="Korzhanova M."/>
            <person name="Belova V."/>
            <person name="Korostin D."/>
            <person name="Efimov B.A."/>
        </authorList>
    </citation>
    <scope>NUCLEOTIDE SEQUENCE</scope>
    <source>
        <strain evidence="3">ASD5720</strain>
    </source>
</reference>
<evidence type="ECO:0000313" key="3">
    <source>
        <dbReference type="EMBL" id="MBU9735066.1"/>
    </source>
</evidence>
<gene>
    <name evidence="3" type="ORF">KTH89_00860</name>
</gene>
<feature type="coiled-coil region" evidence="1">
    <location>
        <begin position="130"/>
        <end position="191"/>
    </location>
</feature>